<dbReference type="KEGG" id="pgr:PGTG_11607"/>
<gene>
    <name evidence="1" type="ORF">PGTG_11607</name>
</gene>
<dbReference type="AlphaFoldDB" id="E3KNH6"/>
<accession>E3KNH6</accession>
<dbReference type="InParanoid" id="E3KNH6"/>
<protein>
    <submittedName>
        <fullName evidence="1">Uncharacterized protein</fullName>
    </submittedName>
</protein>
<evidence type="ECO:0000313" key="2">
    <source>
        <dbReference type="Proteomes" id="UP000008783"/>
    </source>
</evidence>
<evidence type="ECO:0000313" key="1">
    <source>
        <dbReference type="EMBL" id="EFP85851.2"/>
    </source>
</evidence>
<name>E3KNH6_PUCGT</name>
<proteinExistence type="predicted"/>
<dbReference type="HOGENOM" id="CLU_2513747_0_0_1"/>
<dbReference type="VEuPathDB" id="FungiDB:PGTG_11607"/>
<keyword evidence="2" id="KW-1185">Reference proteome</keyword>
<dbReference type="Proteomes" id="UP000008783">
    <property type="component" value="Unassembled WGS sequence"/>
</dbReference>
<organism evidence="1 2">
    <name type="scientific">Puccinia graminis f. sp. tritici (strain CRL 75-36-700-3 / race SCCL)</name>
    <name type="common">Black stem rust fungus</name>
    <dbReference type="NCBI Taxonomy" id="418459"/>
    <lineage>
        <taxon>Eukaryota</taxon>
        <taxon>Fungi</taxon>
        <taxon>Dikarya</taxon>
        <taxon>Basidiomycota</taxon>
        <taxon>Pucciniomycotina</taxon>
        <taxon>Pucciniomycetes</taxon>
        <taxon>Pucciniales</taxon>
        <taxon>Pucciniaceae</taxon>
        <taxon>Puccinia</taxon>
    </lineage>
</organism>
<reference evidence="2" key="2">
    <citation type="journal article" date="2011" name="Proc. Natl. Acad. Sci. U.S.A.">
        <title>Obligate biotrophy features unraveled by the genomic analysis of rust fungi.</title>
        <authorList>
            <person name="Duplessis S."/>
            <person name="Cuomo C.A."/>
            <person name="Lin Y.-C."/>
            <person name="Aerts A."/>
            <person name="Tisserant E."/>
            <person name="Veneault-Fourrey C."/>
            <person name="Joly D.L."/>
            <person name="Hacquard S."/>
            <person name="Amselem J."/>
            <person name="Cantarel B.L."/>
            <person name="Chiu R."/>
            <person name="Coutinho P.M."/>
            <person name="Feau N."/>
            <person name="Field M."/>
            <person name="Frey P."/>
            <person name="Gelhaye E."/>
            <person name="Goldberg J."/>
            <person name="Grabherr M.G."/>
            <person name="Kodira C.D."/>
            <person name="Kohler A."/>
            <person name="Kuees U."/>
            <person name="Lindquist E.A."/>
            <person name="Lucas S.M."/>
            <person name="Mago R."/>
            <person name="Mauceli E."/>
            <person name="Morin E."/>
            <person name="Murat C."/>
            <person name="Pangilinan J.L."/>
            <person name="Park R."/>
            <person name="Pearson M."/>
            <person name="Quesneville H."/>
            <person name="Rouhier N."/>
            <person name="Sakthikumar S."/>
            <person name="Salamov A.A."/>
            <person name="Schmutz J."/>
            <person name="Selles B."/>
            <person name="Shapiro H."/>
            <person name="Tanguay P."/>
            <person name="Tuskan G.A."/>
            <person name="Henrissat B."/>
            <person name="Van de Peer Y."/>
            <person name="Rouze P."/>
            <person name="Ellis J.G."/>
            <person name="Dodds P.N."/>
            <person name="Schein J.E."/>
            <person name="Zhong S."/>
            <person name="Hamelin R.C."/>
            <person name="Grigoriev I.V."/>
            <person name="Szabo L.J."/>
            <person name="Martin F."/>
        </authorList>
    </citation>
    <scope>NUCLEOTIDE SEQUENCE [LARGE SCALE GENOMIC DNA]</scope>
    <source>
        <strain evidence="2">CRL 75-36-700-3 / race SCCL</strain>
    </source>
</reference>
<reference key="1">
    <citation type="submission" date="2007-01" db="EMBL/GenBank/DDBJ databases">
        <title>The Genome Sequence of Puccinia graminis f. sp. tritici Strain CRL 75-36-700-3.</title>
        <authorList>
            <consortium name="The Broad Institute Genome Sequencing Platform"/>
            <person name="Birren B."/>
            <person name="Lander E."/>
            <person name="Galagan J."/>
            <person name="Nusbaum C."/>
            <person name="Devon K."/>
            <person name="Cuomo C."/>
            <person name="Jaffe D."/>
            <person name="Butler J."/>
            <person name="Alvarez P."/>
            <person name="Gnerre S."/>
            <person name="Grabherr M."/>
            <person name="Mauceli E."/>
            <person name="Brockman W."/>
            <person name="Young S."/>
            <person name="LaButti K."/>
            <person name="Sykes S."/>
            <person name="DeCaprio D."/>
            <person name="Crawford M."/>
            <person name="Koehrsen M."/>
            <person name="Engels R."/>
            <person name="Montgomery P."/>
            <person name="Pearson M."/>
            <person name="Howarth C."/>
            <person name="Larson L."/>
            <person name="White J."/>
            <person name="Zeng Q."/>
            <person name="Kodira C."/>
            <person name="Yandava C."/>
            <person name="Alvarado L."/>
            <person name="O'Leary S."/>
            <person name="Szabo L."/>
            <person name="Dean R."/>
            <person name="Schein J."/>
        </authorList>
    </citation>
    <scope>NUCLEOTIDE SEQUENCE</scope>
    <source>
        <strain>CRL 75-36-700-3</strain>
    </source>
</reference>
<dbReference type="RefSeq" id="XP_003330270.2">
    <property type="nucleotide sequence ID" value="XM_003330222.2"/>
</dbReference>
<dbReference type="OrthoDB" id="10320604at2759"/>
<sequence length="85" mass="8725">MGSNETKIGGVDCPCDEKGDCDGILHAGGGGDGIENAGNSERLEVEEDYKAPIKVIGVPTLRIELYDPGNLKVRGIVIDGLGVGG</sequence>
<dbReference type="GeneID" id="10544431"/>
<dbReference type="EMBL" id="DS178297">
    <property type="protein sequence ID" value="EFP85851.2"/>
    <property type="molecule type" value="Genomic_DNA"/>
</dbReference>